<accession>A0A1H0E3V1</accession>
<dbReference type="AlphaFoldDB" id="A0A1H0E3V1"/>
<name>A0A1H0E3V1_9GAMM</name>
<evidence type="ECO:0000313" key="1">
    <source>
        <dbReference type="EMBL" id="SDN77060.1"/>
    </source>
</evidence>
<keyword evidence="2" id="KW-1185">Reference proteome</keyword>
<dbReference type="EMBL" id="FNII01000008">
    <property type="protein sequence ID" value="SDN77060.1"/>
    <property type="molecule type" value="Genomic_DNA"/>
</dbReference>
<protein>
    <submittedName>
        <fullName evidence="1">Uncharacterized protein</fullName>
    </submittedName>
</protein>
<proteinExistence type="predicted"/>
<organism evidence="1 2">
    <name type="scientific">Vreelandella arcis</name>
    <dbReference type="NCBI Taxonomy" id="416873"/>
    <lineage>
        <taxon>Bacteria</taxon>
        <taxon>Pseudomonadati</taxon>
        <taxon>Pseudomonadota</taxon>
        <taxon>Gammaproteobacteria</taxon>
        <taxon>Oceanospirillales</taxon>
        <taxon>Halomonadaceae</taxon>
        <taxon>Vreelandella</taxon>
    </lineage>
</organism>
<sequence length="150" mass="16346">MLSLKRSAVNVEIQSSDHEFTKMSATAIPATPQQIASLGNEVIGEAWGLSSHFQQGPKTIKFAPPETVDAEAQWQQQQCYRRVLTVADQKELVSLSLSMPGSADGLVASADALSYALAGVDEALPHLRHLRHLQLVVDDEIRAHDLFQSS</sequence>
<evidence type="ECO:0000313" key="2">
    <source>
        <dbReference type="Proteomes" id="UP000199677"/>
    </source>
</evidence>
<reference evidence="2" key="1">
    <citation type="submission" date="2016-10" db="EMBL/GenBank/DDBJ databases">
        <authorList>
            <person name="Varghese N."/>
            <person name="Submissions S."/>
        </authorList>
    </citation>
    <scope>NUCLEOTIDE SEQUENCE [LARGE SCALE GENOMIC DNA]</scope>
    <source>
        <strain evidence="2">CGMCC 1.6494</strain>
    </source>
</reference>
<gene>
    <name evidence="1" type="ORF">SAMN04487951_1088</name>
</gene>
<dbReference type="Proteomes" id="UP000199677">
    <property type="component" value="Unassembled WGS sequence"/>
</dbReference>